<dbReference type="Proteomes" id="UP000250197">
    <property type="component" value="Chromosome"/>
</dbReference>
<dbReference type="AlphaFoldDB" id="A0A2Z2IZ45"/>
<dbReference type="InterPro" id="IPR036597">
    <property type="entry name" value="Fido-like_dom_sf"/>
</dbReference>
<proteinExistence type="predicted"/>
<dbReference type="KEGG" id="cstr:CBE89_01455"/>
<gene>
    <name evidence="1" type="ORF">CBE89_01455</name>
</gene>
<dbReference type="RefSeq" id="WP_062036613.1">
    <property type="nucleotide sequence ID" value="NZ_CP021252.1"/>
</dbReference>
<accession>A0A2Z2IZ45</accession>
<dbReference type="EMBL" id="CP021252">
    <property type="protein sequence ID" value="ART20315.1"/>
    <property type="molecule type" value="Genomic_DNA"/>
</dbReference>
<protein>
    <recommendedName>
        <fullName evidence="3">Fido domain-containing protein</fullName>
    </recommendedName>
</protein>
<dbReference type="SUPFAM" id="SSF140931">
    <property type="entry name" value="Fic-like"/>
    <property type="match status" value="1"/>
</dbReference>
<evidence type="ECO:0000313" key="2">
    <source>
        <dbReference type="Proteomes" id="UP000250197"/>
    </source>
</evidence>
<dbReference type="Gene3D" id="1.10.3290.10">
    <property type="entry name" value="Fido-like domain"/>
    <property type="match status" value="1"/>
</dbReference>
<sequence>MNGRFVEFDPAAELHAAHSEFLDSLALLDTPIERGLAYFCSAKRSQFHFDGNKRTARLMPSGMLMFAGYSGLNIPNARHREFKIALDELFSTDDATALMDFPYDCLEESSG</sequence>
<reference evidence="1 2" key="1">
    <citation type="submission" date="2017-05" db="EMBL/GenBank/DDBJ databases">
        <title>Complete genome sequence of Corynebacterium striatum KC-Na-1 isolated from Neophocaena asiaeorientalis in Korea.</title>
        <authorList>
            <person name="Kim J.H."/>
            <person name="Lee K."/>
        </authorList>
    </citation>
    <scope>NUCLEOTIDE SEQUENCE [LARGE SCALE GENOMIC DNA]</scope>
    <source>
        <strain evidence="1 2">KC-Na-01</strain>
    </source>
</reference>
<organism evidence="1 2">
    <name type="scientific">Corynebacterium striatum</name>
    <dbReference type="NCBI Taxonomy" id="43770"/>
    <lineage>
        <taxon>Bacteria</taxon>
        <taxon>Bacillati</taxon>
        <taxon>Actinomycetota</taxon>
        <taxon>Actinomycetes</taxon>
        <taxon>Mycobacteriales</taxon>
        <taxon>Corynebacteriaceae</taxon>
        <taxon>Corynebacterium</taxon>
    </lineage>
</organism>
<name>A0A2Z2IZ45_CORST</name>
<evidence type="ECO:0008006" key="3">
    <source>
        <dbReference type="Google" id="ProtNLM"/>
    </source>
</evidence>
<evidence type="ECO:0000313" key="1">
    <source>
        <dbReference type="EMBL" id="ART20315.1"/>
    </source>
</evidence>